<dbReference type="GO" id="GO:0004177">
    <property type="term" value="F:aminopeptidase activity"/>
    <property type="evidence" value="ECO:0007669"/>
    <property type="project" value="UniProtKB-KW"/>
</dbReference>
<keyword evidence="8 9" id="KW-0482">Metalloprotease</keyword>
<dbReference type="EMBL" id="SODA01000003">
    <property type="protein sequence ID" value="TDW07003.1"/>
    <property type="molecule type" value="Genomic_DNA"/>
</dbReference>
<evidence type="ECO:0000256" key="5">
    <source>
        <dbReference type="ARBA" id="ARBA00022723"/>
    </source>
</evidence>
<dbReference type="Proteomes" id="UP000294697">
    <property type="component" value="Unassembled WGS sequence"/>
</dbReference>
<dbReference type="Gene3D" id="3.40.630.10">
    <property type="entry name" value="Zn peptidases"/>
    <property type="match status" value="1"/>
</dbReference>
<evidence type="ECO:0000256" key="2">
    <source>
        <dbReference type="ARBA" id="ARBA00008290"/>
    </source>
</evidence>
<dbReference type="GO" id="GO:0008237">
    <property type="term" value="F:metallopeptidase activity"/>
    <property type="evidence" value="ECO:0007669"/>
    <property type="project" value="UniProtKB-KW"/>
</dbReference>
<keyword evidence="7 9" id="KW-0862">Zinc</keyword>
<organism evidence="11 12">
    <name type="scientific">Halanaerobium saccharolyticum</name>
    <dbReference type="NCBI Taxonomy" id="43595"/>
    <lineage>
        <taxon>Bacteria</taxon>
        <taxon>Bacillati</taxon>
        <taxon>Bacillota</taxon>
        <taxon>Clostridia</taxon>
        <taxon>Halanaerobiales</taxon>
        <taxon>Halanaerobiaceae</taxon>
        <taxon>Halanaerobium</taxon>
    </lineage>
</organism>
<keyword evidence="4 9" id="KW-0645">Protease</keyword>
<keyword evidence="3 9" id="KW-0031">Aminopeptidase</keyword>
<dbReference type="OrthoDB" id="9764268at2"/>
<dbReference type="GO" id="GO:0005737">
    <property type="term" value="C:cytoplasm"/>
    <property type="evidence" value="ECO:0007669"/>
    <property type="project" value="UniProtKB-ARBA"/>
</dbReference>
<comment type="similarity">
    <text evidence="2 9">Belongs to the peptidase M18 family.</text>
</comment>
<comment type="caution">
    <text evidence="11">The sequence shown here is derived from an EMBL/GenBank/DDBJ whole genome shotgun (WGS) entry which is preliminary data.</text>
</comment>
<accession>A0A4R7Z6M6</accession>
<evidence type="ECO:0000256" key="7">
    <source>
        <dbReference type="ARBA" id="ARBA00022833"/>
    </source>
</evidence>
<dbReference type="GO" id="GO:0006508">
    <property type="term" value="P:proteolysis"/>
    <property type="evidence" value="ECO:0007669"/>
    <property type="project" value="UniProtKB-KW"/>
</dbReference>
<dbReference type="EC" id="3.4.11.-" evidence="10"/>
<comment type="cofactor">
    <cofactor evidence="1 10">
        <name>Zn(2+)</name>
        <dbReference type="ChEBI" id="CHEBI:29105"/>
    </cofactor>
</comment>
<evidence type="ECO:0000256" key="1">
    <source>
        <dbReference type="ARBA" id="ARBA00001947"/>
    </source>
</evidence>
<dbReference type="AlphaFoldDB" id="A0A4R7Z6M6"/>
<dbReference type="PANTHER" id="PTHR28570:SF3">
    <property type="entry name" value="ASPARTYL AMINOPEPTIDASE"/>
    <property type="match status" value="1"/>
</dbReference>
<evidence type="ECO:0000256" key="8">
    <source>
        <dbReference type="ARBA" id="ARBA00023049"/>
    </source>
</evidence>
<dbReference type="Gene3D" id="2.30.250.10">
    <property type="entry name" value="Aminopeptidase i, Domain 2"/>
    <property type="match status" value="1"/>
</dbReference>
<dbReference type="SUPFAM" id="SSF101821">
    <property type="entry name" value="Aminopeptidase/glucanase lid domain"/>
    <property type="match status" value="1"/>
</dbReference>
<gene>
    <name evidence="11" type="ORF">C8C77_103133</name>
</gene>
<dbReference type="PRINTS" id="PR00932">
    <property type="entry name" value="AMINO1PTASE"/>
</dbReference>
<proteinExistence type="inferred from homology"/>
<evidence type="ECO:0000256" key="9">
    <source>
        <dbReference type="RuleBase" id="RU004386"/>
    </source>
</evidence>
<dbReference type="SUPFAM" id="SSF53187">
    <property type="entry name" value="Zn-dependent exopeptidases"/>
    <property type="match status" value="1"/>
</dbReference>
<keyword evidence="6 9" id="KW-0378">Hydrolase</keyword>
<name>A0A4R7Z6M6_9FIRM</name>
<evidence type="ECO:0000256" key="3">
    <source>
        <dbReference type="ARBA" id="ARBA00022438"/>
    </source>
</evidence>
<evidence type="ECO:0000256" key="6">
    <source>
        <dbReference type="ARBA" id="ARBA00022801"/>
    </source>
</evidence>
<evidence type="ECO:0000256" key="10">
    <source>
        <dbReference type="RuleBase" id="RU004387"/>
    </source>
</evidence>
<evidence type="ECO:0000256" key="4">
    <source>
        <dbReference type="ARBA" id="ARBA00022670"/>
    </source>
</evidence>
<dbReference type="CDD" id="cd05658">
    <property type="entry name" value="M18_DAP"/>
    <property type="match status" value="1"/>
</dbReference>
<evidence type="ECO:0000313" key="12">
    <source>
        <dbReference type="Proteomes" id="UP000294697"/>
    </source>
</evidence>
<sequence>MNREAEELLSFINNSPTAFHAVSELKRELKQVGFTELDPGQQWNLKKGEKYFLSRNDSALIAFIPGTDFLNQGFRIISSHTDSPGLKVKPDPIIKSEEQYLLNTEVYGGPILNTWYDRELSLAGKVILKSENSFKLQEKLIDLKENLAVIPNLAIHLNKDVNKKGEIDKKKGLRALITQDLSQSKQHKKRKKSQNSDSETQFNLDSLIAQFLDCRSADILETELYLYPTQKAQFSGPNQEYIAAGRQDNLSMVHSALKALISADSGDWTQMAIFYDNEEIGSHTPQGADSPFAGDLIERIIYNLGAKKEDYYRIIEKSFLLSADMAHAVHPNFSEEYDQNNRPLLNQGPVIKYNANLKYTTNASTAGVIIDLMDKNDIPYQFYSNRSDKRGGSTIGPIAATQLGIKSIDLGNPLLAMHSSRELGGSNDHQEMIKLMTLFLNEN</sequence>
<dbReference type="NCBIfam" id="NF002759">
    <property type="entry name" value="PRK02813.1"/>
    <property type="match status" value="1"/>
</dbReference>
<dbReference type="InterPro" id="IPR023358">
    <property type="entry name" value="Peptidase_M18_dom2"/>
</dbReference>
<dbReference type="PANTHER" id="PTHR28570">
    <property type="entry name" value="ASPARTYL AMINOPEPTIDASE"/>
    <property type="match status" value="1"/>
</dbReference>
<keyword evidence="5 9" id="KW-0479">Metal-binding</keyword>
<evidence type="ECO:0000313" key="11">
    <source>
        <dbReference type="EMBL" id="TDW07003.1"/>
    </source>
</evidence>
<protein>
    <recommendedName>
        <fullName evidence="10">M18 family aminopeptidase</fullName>
        <ecNumber evidence="10">3.4.11.-</ecNumber>
    </recommendedName>
</protein>
<dbReference type="RefSeq" id="WP_111571304.1">
    <property type="nucleotide sequence ID" value="NZ_QLME01000003.1"/>
</dbReference>
<dbReference type="Pfam" id="PF02127">
    <property type="entry name" value="Peptidase_M18"/>
    <property type="match status" value="1"/>
</dbReference>
<reference evidence="11 12" key="1">
    <citation type="submission" date="2019-03" db="EMBL/GenBank/DDBJ databases">
        <title>Subsurface microbial communities from deep shales in Ohio and West Virginia, USA.</title>
        <authorList>
            <person name="Wrighton K."/>
        </authorList>
    </citation>
    <scope>NUCLEOTIDE SEQUENCE [LARGE SCALE GENOMIC DNA]</scope>
    <source>
        <strain evidence="11 12">MSL9.2</strain>
    </source>
</reference>
<dbReference type="GO" id="GO:0008270">
    <property type="term" value="F:zinc ion binding"/>
    <property type="evidence" value="ECO:0007669"/>
    <property type="project" value="InterPro"/>
</dbReference>
<dbReference type="InterPro" id="IPR001948">
    <property type="entry name" value="Peptidase_M18"/>
</dbReference>